<evidence type="ECO:0000259" key="5">
    <source>
        <dbReference type="SMART" id="SM00387"/>
    </source>
</evidence>
<keyword evidence="4" id="KW-1133">Transmembrane helix</keyword>
<evidence type="ECO:0000256" key="3">
    <source>
        <dbReference type="ARBA" id="ARBA00023012"/>
    </source>
</evidence>
<dbReference type="InterPro" id="IPR011712">
    <property type="entry name" value="Sig_transdc_His_kin_sub3_dim/P"/>
</dbReference>
<feature type="transmembrane region" description="Helical" evidence="4">
    <location>
        <begin position="52"/>
        <end position="74"/>
    </location>
</feature>
<evidence type="ECO:0000313" key="6">
    <source>
        <dbReference type="EMBL" id="GIF02038.1"/>
    </source>
</evidence>
<dbReference type="Gene3D" id="1.20.5.1930">
    <property type="match status" value="1"/>
</dbReference>
<keyword evidence="4" id="KW-0472">Membrane</keyword>
<evidence type="ECO:0000256" key="4">
    <source>
        <dbReference type="SAM" id="Phobius"/>
    </source>
</evidence>
<organism evidence="6 7">
    <name type="scientific">Paractinoplanes rishiriensis</name>
    <dbReference type="NCBI Taxonomy" id="1050105"/>
    <lineage>
        <taxon>Bacteria</taxon>
        <taxon>Bacillati</taxon>
        <taxon>Actinomycetota</taxon>
        <taxon>Actinomycetes</taxon>
        <taxon>Micromonosporales</taxon>
        <taxon>Micromonosporaceae</taxon>
        <taxon>Paractinoplanes</taxon>
    </lineage>
</organism>
<name>A0A919N2V0_9ACTN</name>
<keyword evidence="7" id="KW-1185">Reference proteome</keyword>
<dbReference type="InterPro" id="IPR050482">
    <property type="entry name" value="Sensor_HK_TwoCompSys"/>
</dbReference>
<dbReference type="SMART" id="SM00387">
    <property type="entry name" value="HATPase_c"/>
    <property type="match status" value="1"/>
</dbReference>
<keyword evidence="1" id="KW-0808">Transferase</keyword>
<feature type="transmembrane region" description="Helical" evidence="4">
    <location>
        <begin position="115"/>
        <end position="133"/>
    </location>
</feature>
<reference evidence="6" key="1">
    <citation type="submission" date="2021-01" db="EMBL/GenBank/DDBJ databases">
        <title>Whole genome shotgun sequence of Actinoplanes rishiriensis NBRC 108556.</title>
        <authorList>
            <person name="Komaki H."/>
            <person name="Tamura T."/>
        </authorList>
    </citation>
    <scope>NUCLEOTIDE SEQUENCE</scope>
    <source>
        <strain evidence="6">NBRC 108556</strain>
    </source>
</reference>
<feature type="transmembrane region" description="Helical" evidence="4">
    <location>
        <begin position="86"/>
        <end position="103"/>
    </location>
</feature>
<feature type="transmembrane region" description="Helical" evidence="4">
    <location>
        <begin position="231"/>
        <end position="251"/>
    </location>
</feature>
<dbReference type="AlphaFoldDB" id="A0A919N2V0"/>
<sequence>MTAGLTLVATAASVALGAANGADPGTKSYLIFVTSCAVAGGLVAGARPGNALGWALLGSAFSFALLEVCGEYAVLAAVPAAAWPETWLWVPANLGVALVPLLFPDGRLPGRRWWWLVGPLGVAATAAAVLGALRPGPPGQVRAGGPPNPLGIDGLAGPADAVAAVFTVAAGLTFVAGAVAVLVRPEERPRTKWVAWAGAIAAAVVLARLIAGLTDADPGSPWPRQSLLWEYAGALALSLLPAAVTVAVLRHRLYDVDLLIARTLLWGIMSAALVGGYVLLVAYLGALAGRESSMGVSVLAAAVVAVAFAPLRERVQKAITIFWYGRREEPYAVLARLGRRLEQAVAPLPAIAETVAEALRADHVAIEVPGGDPVAVGTGTAAATVAVPLTYRGENVGTLRVQGRFDARLLDDIGPQVGVAVHAARLSYDLQRSRERLVMAREEERRRLRRDLHDGLGPTLAALTMRAEAAQELADGSQVKELLGRVVDDAEAAVRDVRRLVDGLRPAALDSLGLVGALQAHLAGLPGGGPLIRVLAPPELPALPAATEVAAYRIAVEAVTNVRRHAAATEATVRLEVGAGRLTVDVSDDGCGARGVSAGVGLTSMRERAGELGGTVTVDSGPAGTRVRAELPAEA</sequence>
<evidence type="ECO:0000313" key="7">
    <source>
        <dbReference type="Proteomes" id="UP000636960"/>
    </source>
</evidence>
<keyword evidence="3" id="KW-0902">Two-component regulatory system</keyword>
<dbReference type="SUPFAM" id="SSF55874">
    <property type="entry name" value="ATPase domain of HSP90 chaperone/DNA topoisomerase II/histidine kinase"/>
    <property type="match status" value="1"/>
</dbReference>
<dbReference type="GO" id="GO:0046983">
    <property type="term" value="F:protein dimerization activity"/>
    <property type="evidence" value="ECO:0007669"/>
    <property type="project" value="InterPro"/>
</dbReference>
<dbReference type="Proteomes" id="UP000636960">
    <property type="component" value="Unassembled WGS sequence"/>
</dbReference>
<protein>
    <recommendedName>
        <fullName evidence="5">Histidine kinase/HSP90-like ATPase domain-containing protein</fullName>
    </recommendedName>
</protein>
<keyword evidence="2" id="KW-0418">Kinase</keyword>
<dbReference type="RefSeq" id="WP_203791056.1">
    <property type="nucleotide sequence ID" value="NZ_BOMV01000118.1"/>
</dbReference>
<evidence type="ECO:0000256" key="1">
    <source>
        <dbReference type="ARBA" id="ARBA00022679"/>
    </source>
</evidence>
<dbReference type="InterPro" id="IPR036890">
    <property type="entry name" value="HATPase_C_sf"/>
</dbReference>
<feature type="transmembrane region" description="Helical" evidence="4">
    <location>
        <begin position="161"/>
        <end position="181"/>
    </location>
</feature>
<feature type="domain" description="Histidine kinase/HSP90-like ATPase" evidence="5">
    <location>
        <begin position="546"/>
        <end position="635"/>
    </location>
</feature>
<feature type="transmembrane region" description="Helical" evidence="4">
    <location>
        <begin position="27"/>
        <end position="45"/>
    </location>
</feature>
<evidence type="ECO:0000256" key="2">
    <source>
        <dbReference type="ARBA" id="ARBA00022777"/>
    </source>
</evidence>
<comment type="caution">
    <text evidence="6">The sequence shown here is derived from an EMBL/GenBank/DDBJ whole genome shotgun (WGS) entry which is preliminary data.</text>
</comment>
<dbReference type="Pfam" id="PF02518">
    <property type="entry name" value="HATPase_c"/>
    <property type="match status" value="1"/>
</dbReference>
<dbReference type="Gene3D" id="3.30.565.10">
    <property type="entry name" value="Histidine kinase-like ATPase, C-terminal domain"/>
    <property type="match status" value="1"/>
</dbReference>
<dbReference type="CDD" id="cd16917">
    <property type="entry name" value="HATPase_UhpB-NarQ-NarX-like"/>
    <property type="match status" value="1"/>
</dbReference>
<keyword evidence="4" id="KW-0812">Transmembrane</keyword>
<dbReference type="InterPro" id="IPR003594">
    <property type="entry name" value="HATPase_dom"/>
</dbReference>
<dbReference type="GO" id="GO:0000155">
    <property type="term" value="F:phosphorelay sensor kinase activity"/>
    <property type="evidence" value="ECO:0007669"/>
    <property type="project" value="InterPro"/>
</dbReference>
<feature type="transmembrane region" description="Helical" evidence="4">
    <location>
        <begin position="193"/>
        <end position="211"/>
    </location>
</feature>
<gene>
    <name evidence="6" type="ORF">Ari01nite_95020</name>
</gene>
<dbReference type="PANTHER" id="PTHR24421:SF58">
    <property type="entry name" value="SIGNAL TRANSDUCTION HISTIDINE-PROTEIN KINASE_PHOSPHATASE UHPB"/>
    <property type="match status" value="1"/>
</dbReference>
<dbReference type="EMBL" id="BOMV01000118">
    <property type="protein sequence ID" value="GIF02038.1"/>
    <property type="molecule type" value="Genomic_DNA"/>
</dbReference>
<dbReference type="GO" id="GO:0016020">
    <property type="term" value="C:membrane"/>
    <property type="evidence" value="ECO:0007669"/>
    <property type="project" value="InterPro"/>
</dbReference>
<accession>A0A919N2V0</accession>
<dbReference type="Pfam" id="PF07730">
    <property type="entry name" value="HisKA_3"/>
    <property type="match status" value="1"/>
</dbReference>
<proteinExistence type="predicted"/>
<feature type="transmembrane region" description="Helical" evidence="4">
    <location>
        <begin position="263"/>
        <end position="286"/>
    </location>
</feature>
<feature type="transmembrane region" description="Helical" evidence="4">
    <location>
        <begin position="292"/>
        <end position="311"/>
    </location>
</feature>
<dbReference type="PANTHER" id="PTHR24421">
    <property type="entry name" value="NITRATE/NITRITE SENSOR PROTEIN NARX-RELATED"/>
    <property type="match status" value="1"/>
</dbReference>